<evidence type="ECO:0000313" key="2">
    <source>
        <dbReference type="Proteomes" id="UP001241377"/>
    </source>
</evidence>
<sequence>MTHSKGLDSAHIWLEDDDPGVFEQATMAFWIVDDNISAVFDQLQKYMVPFSRYPWFHSPPNFALHSYNSNRYLYGNLVYDANVNDEWLLVRLLWEFLQTVDSYIYLWDSTDGEFVLVEHYETKPEWLEPLNSRNRCWLHHGKLYLSQEDSARLLLEESIKMIKVGLFGEEKQLSGAFIKQMSLISNYYLELVHDIPDISLTKELASHFHLQPWLASRAILAASESKSVVESMDIDSGELPYTVGLPALTIEMVKFHNTGSLSEMVSQWLTYGYQILVDRGVVGDQKPNEKQGASSIDLSRSSYQKELVLRGRLKEIVPEKFELFNDENYEAPIEHEEIATHLREMLETTGELSDQELNEDEPDLDEPDLDEPDLDDFFEYFCKHELKLSDEQIQEFVAKERKKREYNDDSDYRSDSD</sequence>
<name>A0ACC2VAA3_9TREE</name>
<accession>A0ACC2VAA3</accession>
<dbReference type="Proteomes" id="UP001241377">
    <property type="component" value="Unassembled WGS sequence"/>
</dbReference>
<keyword evidence="2" id="KW-1185">Reference proteome</keyword>
<protein>
    <submittedName>
        <fullName evidence="1">Uncharacterized protein</fullName>
    </submittedName>
</protein>
<organism evidence="1 2">
    <name type="scientific">Naganishia cerealis</name>
    <dbReference type="NCBI Taxonomy" id="610337"/>
    <lineage>
        <taxon>Eukaryota</taxon>
        <taxon>Fungi</taxon>
        <taxon>Dikarya</taxon>
        <taxon>Basidiomycota</taxon>
        <taxon>Agaricomycotina</taxon>
        <taxon>Tremellomycetes</taxon>
        <taxon>Filobasidiales</taxon>
        <taxon>Filobasidiaceae</taxon>
        <taxon>Naganishia</taxon>
    </lineage>
</organism>
<comment type="caution">
    <text evidence="1">The sequence shown here is derived from an EMBL/GenBank/DDBJ whole genome shotgun (WGS) entry which is preliminary data.</text>
</comment>
<gene>
    <name evidence="1" type="ORF">QFC19_007396</name>
</gene>
<evidence type="ECO:0000313" key="1">
    <source>
        <dbReference type="EMBL" id="KAJ9095907.1"/>
    </source>
</evidence>
<dbReference type="EMBL" id="JASBWR010000097">
    <property type="protein sequence ID" value="KAJ9095907.1"/>
    <property type="molecule type" value="Genomic_DNA"/>
</dbReference>
<reference evidence="1" key="1">
    <citation type="submission" date="2023-04" db="EMBL/GenBank/DDBJ databases">
        <title>Draft Genome sequencing of Naganishia species isolated from polar environments using Oxford Nanopore Technology.</title>
        <authorList>
            <person name="Leo P."/>
            <person name="Venkateswaran K."/>
        </authorList>
    </citation>
    <scope>NUCLEOTIDE SEQUENCE</scope>
    <source>
        <strain evidence="1">MNA-CCFEE 5261</strain>
    </source>
</reference>
<proteinExistence type="predicted"/>